<sequence>MNRRLLLGCGPAVHDAVEQFIDRSGHLTIVTQHETVFESFNGEDIDHTQANPDDSTVYPPTADMIFIASDEAKQNAITAETARTEFPNTHITSFVPATASQKIRERINCVSNHVIDARQALVSRFNDILTHPGARQLHQLFTTLRDIDDTLAIVMHDAPDPDAIASALALAELADNADIDADLCYYGSISHQENRALVNLLDIDLLNFERETDVEEYDSIALVDHSRPGVNDGLAPDTTVDIVVDHHPPRATVEASFVDIRRNVGATSTIFADYLRRINAAPTESVATALLFGIRTDTNDFAREVSAADFEAAAWLLTHANLSTLDNVESPQMTSGVLETLSNAIQNRDVRGNALASNVGSITDRDSLAQAADHVLNLKGVKIVIIYGWIDDTVYLSGRARGVDIDLGETLRNALGNVGSAGGHADLAGAQIPLDALNLAQEESTDDHYATISDAVSTRVFGALDDKTTVLEPEESESTVEPFQFPQKTQ</sequence>
<name>G0LGZ1_HALWC</name>
<dbReference type="SUPFAM" id="SSF64182">
    <property type="entry name" value="DHH phosphoesterases"/>
    <property type="match status" value="1"/>
</dbReference>
<feature type="region of interest" description="Disordered" evidence="1">
    <location>
        <begin position="470"/>
        <end position="490"/>
    </location>
</feature>
<feature type="domain" description="DDH" evidence="2">
    <location>
        <begin position="152"/>
        <end position="294"/>
    </location>
</feature>
<dbReference type="InterPro" id="IPR038763">
    <property type="entry name" value="DHH_sf"/>
</dbReference>
<dbReference type="GO" id="GO:0003676">
    <property type="term" value="F:nucleic acid binding"/>
    <property type="evidence" value="ECO:0007669"/>
    <property type="project" value="InterPro"/>
</dbReference>
<dbReference type="PANTHER" id="PTHR47618">
    <property type="entry name" value="BIFUNCTIONAL OLIGORIBONUCLEASE AND PAP PHOSPHATASE NRNA"/>
    <property type="match status" value="1"/>
</dbReference>
<dbReference type="Gene3D" id="3.40.50.720">
    <property type="entry name" value="NAD(P)-binding Rossmann-like Domain"/>
    <property type="match status" value="1"/>
</dbReference>
<dbReference type="KEGG" id="hwc:Hqrw_1763"/>
<evidence type="ECO:0000313" key="4">
    <source>
        <dbReference type="EMBL" id="CCC39693.1"/>
    </source>
</evidence>
<dbReference type="HOGENOM" id="CLU_046377_1_1_2"/>
<dbReference type="RefSeq" id="WP_014555496.1">
    <property type="nucleotide sequence ID" value="NC_017459.1"/>
</dbReference>
<dbReference type="InterPro" id="IPR001667">
    <property type="entry name" value="DDH_dom"/>
</dbReference>
<accession>G0LGZ1</accession>
<dbReference type="Proteomes" id="UP000007954">
    <property type="component" value="Chromosome"/>
</dbReference>
<dbReference type="InterPro" id="IPR051319">
    <property type="entry name" value="Oligoribo/pAp-PDE_c-di-AMP_PDE"/>
</dbReference>
<protein>
    <submittedName>
        <fullName evidence="4">DHH/RecJ family phosphoesterase</fullName>
    </submittedName>
</protein>
<gene>
    <name evidence="4" type="ordered locus">Hqrw_1763</name>
</gene>
<dbReference type="Gene3D" id="3.90.1640.10">
    <property type="entry name" value="inorganic pyrophosphatase (n-terminal core)"/>
    <property type="match status" value="1"/>
</dbReference>
<dbReference type="Pfam" id="PF01368">
    <property type="entry name" value="DHH"/>
    <property type="match status" value="1"/>
</dbReference>
<dbReference type="Pfam" id="PF02272">
    <property type="entry name" value="DHHA1"/>
    <property type="match status" value="1"/>
</dbReference>
<evidence type="ECO:0000259" key="3">
    <source>
        <dbReference type="Pfam" id="PF02272"/>
    </source>
</evidence>
<dbReference type="GeneID" id="12446456"/>
<evidence type="ECO:0000313" key="5">
    <source>
        <dbReference type="Proteomes" id="UP000007954"/>
    </source>
</evidence>
<evidence type="ECO:0000256" key="1">
    <source>
        <dbReference type="SAM" id="MobiDB-lite"/>
    </source>
</evidence>
<proteinExistence type="predicted"/>
<dbReference type="OrthoDB" id="350705at2157"/>
<evidence type="ECO:0000259" key="2">
    <source>
        <dbReference type="Pfam" id="PF01368"/>
    </source>
</evidence>
<reference evidence="4 5" key="1">
    <citation type="journal article" date="2011" name="PLoS ONE">
        <title>Haloquadratum walsbyi: limited diversity in a global pond.</title>
        <authorList>
            <person name="Dyall-Smith M."/>
            <person name="Pfeiffer F."/>
            <person name="Klee K."/>
            <person name="Palm P."/>
            <person name="Gross K."/>
            <person name="Schuster S.C."/>
            <person name="Rampp M."/>
            <person name="Oesterhelt D."/>
        </authorList>
    </citation>
    <scope>NUCLEOTIDE SEQUENCE [LARGE SCALE GENOMIC DNA]</scope>
    <source>
        <strain evidence="5">DSM 16854 / JCM 12705 / C23</strain>
    </source>
</reference>
<dbReference type="PANTHER" id="PTHR47618:SF1">
    <property type="entry name" value="BIFUNCTIONAL OLIGORIBONUCLEASE AND PAP PHOSPHATASE NRNA"/>
    <property type="match status" value="1"/>
</dbReference>
<feature type="domain" description="DHHA1" evidence="3">
    <location>
        <begin position="353"/>
        <end position="442"/>
    </location>
</feature>
<dbReference type="EMBL" id="FR746099">
    <property type="protein sequence ID" value="CCC39693.1"/>
    <property type="molecule type" value="Genomic_DNA"/>
</dbReference>
<dbReference type="InterPro" id="IPR003156">
    <property type="entry name" value="DHHA1_dom"/>
</dbReference>
<dbReference type="AlphaFoldDB" id="G0LGZ1"/>
<organism evidence="4 5">
    <name type="scientific">Haloquadratum walsbyi (strain DSM 16854 / JCM 12705 / C23)</name>
    <dbReference type="NCBI Taxonomy" id="768065"/>
    <lineage>
        <taxon>Archaea</taxon>
        <taxon>Methanobacteriati</taxon>
        <taxon>Methanobacteriota</taxon>
        <taxon>Stenosarchaea group</taxon>
        <taxon>Halobacteria</taxon>
        <taxon>Halobacteriales</taxon>
        <taxon>Haloferacaceae</taxon>
        <taxon>Haloquadratum</taxon>
    </lineage>
</organism>